<dbReference type="RefSeq" id="WP_344664676.1">
    <property type="nucleotide sequence ID" value="NZ_BAAAQN010000006.1"/>
</dbReference>
<gene>
    <name evidence="1" type="ORF">GCM10009839_14010</name>
</gene>
<proteinExistence type="predicted"/>
<name>A0ABN2TTT3_9ACTN</name>
<evidence type="ECO:0000313" key="1">
    <source>
        <dbReference type="EMBL" id="GAA2018934.1"/>
    </source>
</evidence>
<dbReference type="EMBL" id="BAAAQN010000006">
    <property type="protein sequence ID" value="GAA2018934.1"/>
    <property type="molecule type" value="Genomic_DNA"/>
</dbReference>
<protein>
    <submittedName>
        <fullName evidence="1">Uncharacterized protein</fullName>
    </submittedName>
</protein>
<keyword evidence="2" id="KW-1185">Reference proteome</keyword>
<reference evidence="1 2" key="1">
    <citation type="journal article" date="2019" name="Int. J. Syst. Evol. Microbiol.">
        <title>The Global Catalogue of Microorganisms (GCM) 10K type strain sequencing project: providing services to taxonomists for standard genome sequencing and annotation.</title>
        <authorList>
            <consortium name="The Broad Institute Genomics Platform"/>
            <consortium name="The Broad Institute Genome Sequencing Center for Infectious Disease"/>
            <person name="Wu L."/>
            <person name="Ma J."/>
        </authorList>
    </citation>
    <scope>NUCLEOTIDE SEQUENCE [LARGE SCALE GENOMIC DNA]</scope>
    <source>
        <strain evidence="1 2">JCM 16014</strain>
    </source>
</reference>
<sequence length="161" mass="17401">MPSTADVVSRETEWLNTAGDGLPALNAVAGGPFGVVSGYWPRTPATMRTSLYVTRTQISEERTAHIRIMARHRMVLHALWPLNNSGGSAELDQQNLDDAVEATLARIRGFPHDHSHGGRFLSAGENPGMVTVAFTPASETVTLGIFKATITYTIDDLELLA</sequence>
<comment type="caution">
    <text evidence="1">The sequence shown here is derived from an EMBL/GenBank/DDBJ whole genome shotgun (WGS) entry which is preliminary data.</text>
</comment>
<dbReference type="Proteomes" id="UP001500751">
    <property type="component" value="Unassembled WGS sequence"/>
</dbReference>
<organism evidence="1 2">
    <name type="scientific">Catenulispora yoronensis</name>
    <dbReference type="NCBI Taxonomy" id="450799"/>
    <lineage>
        <taxon>Bacteria</taxon>
        <taxon>Bacillati</taxon>
        <taxon>Actinomycetota</taxon>
        <taxon>Actinomycetes</taxon>
        <taxon>Catenulisporales</taxon>
        <taxon>Catenulisporaceae</taxon>
        <taxon>Catenulispora</taxon>
    </lineage>
</organism>
<accession>A0ABN2TTT3</accession>
<evidence type="ECO:0000313" key="2">
    <source>
        <dbReference type="Proteomes" id="UP001500751"/>
    </source>
</evidence>